<evidence type="ECO:0000313" key="1">
    <source>
        <dbReference type="EMBL" id="KOM25791.1"/>
    </source>
</evidence>
<name>A0A0L9T611_PHAAN</name>
<evidence type="ECO:0000313" key="2">
    <source>
        <dbReference type="Proteomes" id="UP000053144"/>
    </source>
</evidence>
<dbReference type="AlphaFoldDB" id="A0A0L9T611"/>
<dbReference type="Proteomes" id="UP000053144">
    <property type="component" value="Unassembled WGS sequence"/>
</dbReference>
<proteinExistence type="predicted"/>
<sequence length="98" mass="11440">MKELNISLVESSKKKKETIKEEVSTTDYQFDVNKNIYEGRMFDVTEMSSLKKVTKEAKKVTAEGLGKRRTKGMLMRAQVEKSRRVLLLMLRLLRKITK</sequence>
<reference evidence="2" key="1">
    <citation type="journal article" date="2015" name="Proc. Natl. Acad. Sci. U.S.A.">
        <title>Genome sequencing of adzuki bean (Vigna angularis) provides insight into high starch and low fat accumulation and domestication.</title>
        <authorList>
            <person name="Yang K."/>
            <person name="Tian Z."/>
            <person name="Chen C."/>
            <person name="Luo L."/>
            <person name="Zhao B."/>
            <person name="Wang Z."/>
            <person name="Yu L."/>
            <person name="Li Y."/>
            <person name="Sun Y."/>
            <person name="Li W."/>
            <person name="Chen Y."/>
            <person name="Li Y."/>
            <person name="Zhang Y."/>
            <person name="Ai D."/>
            <person name="Zhao J."/>
            <person name="Shang C."/>
            <person name="Ma Y."/>
            <person name="Wu B."/>
            <person name="Wang M."/>
            <person name="Gao L."/>
            <person name="Sun D."/>
            <person name="Zhang P."/>
            <person name="Guo F."/>
            <person name="Wang W."/>
            <person name="Li Y."/>
            <person name="Wang J."/>
            <person name="Varshney R.K."/>
            <person name="Wang J."/>
            <person name="Ling H.Q."/>
            <person name="Wan P."/>
        </authorList>
    </citation>
    <scope>NUCLEOTIDE SEQUENCE</scope>
    <source>
        <strain evidence="2">cv. Jingnong 6</strain>
    </source>
</reference>
<protein>
    <submittedName>
        <fullName evidence="1">Uncharacterized protein</fullName>
    </submittedName>
</protein>
<dbReference type="Gramene" id="KOM25791">
    <property type="protein sequence ID" value="KOM25791"/>
    <property type="gene ID" value="LR48_Vigan187s003100"/>
</dbReference>
<dbReference type="EMBL" id="KQ258287">
    <property type="protein sequence ID" value="KOM25791.1"/>
    <property type="molecule type" value="Genomic_DNA"/>
</dbReference>
<organism evidence="1 2">
    <name type="scientific">Phaseolus angularis</name>
    <name type="common">Azuki bean</name>
    <name type="synonym">Vigna angularis</name>
    <dbReference type="NCBI Taxonomy" id="3914"/>
    <lineage>
        <taxon>Eukaryota</taxon>
        <taxon>Viridiplantae</taxon>
        <taxon>Streptophyta</taxon>
        <taxon>Embryophyta</taxon>
        <taxon>Tracheophyta</taxon>
        <taxon>Spermatophyta</taxon>
        <taxon>Magnoliopsida</taxon>
        <taxon>eudicotyledons</taxon>
        <taxon>Gunneridae</taxon>
        <taxon>Pentapetalae</taxon>
        <taxon>rosids</taxon>
        <taxon>fabids</taxon>
        <taxon>Fabales</taxon>
        <taxon>Fabaceae</taxon>
        <taxon>Papilionoideae</taxon>
        <taxon>50 kb inversion clade</taxon>
        <taxon>NPAAA clade</taxon>
        <taxon>indigoferoid/millettioid clade</taxon>
        <taxon>Phaseoleae</taxon>
        <taxon>Vigna</taxon>
    </lineage>
</organism>
<accession>A0A0L9T611</accession>
<gene>
    <name evidence="1" type="ORF">LR48_Vigan187s003100</name>
</gene>